<name>A0AAN7VKB0_9COLE</name>
<evidence type="ECO:0000256" key="7">
    <source>
        <dbReference type="ARBA" id="ARBA00048277"/>
    </source>
</evidence>
<evidence type="ECO:0000256" key="2">
    <source>
        <dbReference type="ARBA" id="ARBA00022598"/>
    </source>
</evidence>
<evidence type="ECO:0000313" key="11">
    <source>
        <dbReference type="Proteomes" id="UP001329430"/>
    </source>
</evidence>
<dbReference type="SUPFAM" id="SSF56801">
    <property type="entry name" value="Acetyl-CoA synthetase-like"/>
    <property type="match status" value="1"/>
</dbReference>
<protein>
    <recommendedName>
        <fullName evidence="5">Medium-chain acyl-CoA ligase ACSF2, mitochondrial</fullName>
        <ecNumber evidence="4">6.2.1.2</ecNumber>
    </recommendedName>
</protein>
<dbReference type="Gene3D" id="3.40.50.12780">
    <property type="entry name" value="N-terminal domain of ligase-like"/>
    <property type="match status" value="1"/>
</dbReference>
<evidence type="ECO:0000259" key="9">
    <source>
        <dbReference type="Pfam" id="PF13193"/>
    </source>
</evidence>
<gene>
    <name evidence="10" type="ORF">RI129_006589</name>
</gene>
<comment type="caution">
    <text evidence="10">The sequence shown here is derived from an EMBL/GenBank/DDBJ whole genome shotgun (WGS) entry which is preliminary data.</text>
</comment>
<dbReference type="InterPro" id="IPR000873">
    <property type="entry name" value="AMP-dep_synth/lig_dom"/>
</dbReference>
<keyword evidence="11" id="KW-1185">Reference proteome</keyword>
<dbReference type="AlphaFoldDB" id="A0AAN7VKB0"/>
<comment type="catalytic activity">
    <reaction evidence="7">
        <text>a medium-chain fatty acid + ATP + CoA = a medium-chain fatty acyl-CoA + AMP + diphosphate</text>
        <dbReference type="Rhea" id="RHEA:48340"/>
        <dbReference type="ChEBI" id="CHEBI:30616"/>
        <dbReference type="ChEBI" id="CHEBI:33019"/>
        <dbReference type="ChEBI" id="CHEBI:57287"/>
        <dbReference type="ChEBI" id="CHEBI:59558"/>
        <dbReference type="ChEBI" id="CHEBI:90546"/>
        <dbReference type="ChEBI" id="CHEBI:456215"/>
        <dbReference type="EC" id="6.2.1.2"/>
    </reaction>
</comment>
<evidence type="ECO:0000256" key="1">
    <source>
        <dbReference type="ARBA" id="ARBA00006432"/>
    </source>
</evidence>
<comment type="similarity">
    <text evidence="1">Belongs to the ATP-dependent AMP-binding enzyme family.</text>
</comment>
<dbReference type="InterPro" id="IPR045851">
    <property type="entry name" value="AMP-bd_C_sf"/>
</dbReference>
<comment type="function">
    <text evidence="3">Acyl-CoA synthases catalyze the initial reaction in fatty acid metabolism, by forming a thioester with CoA. Has some preference toward medium-chain substrates. Plays a role in adipocyte differentiation.</text>
</comment>
<evidence type="ECO:0000256" key="5">
    <source>
        <dbReference type="ARBA" id="ARBA00039638"/>
    </source>
</evidence>
<feature type="domain" description="AMP-binding enzyme C-terminal" evidence="9">
    <location>
        <begin position="500"/>
        <end position="551"/>
    </location>
</feature>
<organism evidence="10 11">
    <name type="scientific">Pyrocoelia pectoralis</name>
    <dbReference type="NCBI Taxonomy" id="417401"/>
    <lineage>
        <taxon>Eukaryota</taxon>
        <taxon>Metazoa</taxon>
        <taxon>Ecdysozoa</taxon>
        <taxon>Arthropoda</taxon>
        <taxon>Hexapoda</taxon>
        <taxon>Insecta</taxon>
        <taxon>Pterygota</taxon>
        <taxon>Neoptera</taxon>
        <taxon>Endopterygota</taxon>
        <taxon>Coleoptera</taxon>
        <taxon>Polyphaga</taxon>
        <taxon>Elateriformia</taxon>
        <taxon>Elateroidea</taxon>
        <taxon>Lampyridae</taxon>
        <taxon>Lampyrinae</taxon>
        <taxon>Pyrocoelia</taxon>
    </lineage>
</organism>
<dbReference type="GO" id="GO:0031956">
    <property type="term" value="F:medium-chain fatty acid-CoA ligase activity"/>
    <property type="evidence" value="ECO:0007669"/>
    <property type="project" value="UniProtKB-EC"/>
</dbReference>
<dbReference type="InterPro" id="IPR020845">
    <property type="entry name" value="AMP-binding_CS"/>
</dbReference>
<reference evidence="10 11" key="1">
    <citation type="journal article" date="2024" name="Insects">
        <title>An Improved Chromosome-Level Genome Assembly of the Firefly Pyrocoelia pectoralis.</title>
        <authorList>
            <person name="Fu X."/>
            <person name="Meyer-Rochow V.B."/>
            <person name="Ballantyne L."/>
            <person name="Zhu X."/>
        </authorList>
    </citation>
    <scope>NUCLEOTIDE SEQUENCE [LARGE SCALE GENOMIC DNA]</scope>
    <source>
        <strain evidence="10">XCY_ONT2</strain>
    </source>
</reference>
<sequence length="565" mass="63405">MLPKAMSTRHPSVPFLCKMMRHYSDLSYIHHVGETPLKYISLGRLLEQTALEYPERDALISVEEKKKTTYSGLLDHADRLAAGLQQLEIKYGDRVGLWAPNIFEWNIISMACARAGFVAVTLNPAYTAQEMEYCINKIDVKAIICPDTYRKLNFYEKLCKIIPNLEQQTAGKLNNERTSSLSTIVLLSERKLGGTYDYNDVVAMASDASIKNIKENQCRVNPDHPVNIQFTSGTTGEPKAAIISHYNVVNNSVCCGKRNELDLKHHKICVQVPFFHGYGYTITAASAIAYGATLVIPSVTYNPLRNLNAIKEEKCTMIHGTPTMYVDLVNVQRKKNEDIYPEIALSGGAPCSPVLFENMRKHLNVQKVKSVYGLSETTAVAFQSMGSEDEYQTLNTIGHVGDHLEVKVVDEYNNVVPMGTPGELCVRGYNTTLGYWKDPTKTNEMIDKHRWLRTGDQFILQKDGYGKIVGRLKDMIIRGGENIFPKEIEDVLNTHDDILESHEVCACVRVRNGAQITLETIVEYCAGKLAKFKIPSQLKIINDFPKTQSGKIKKGELRKSLEGKI</sequence>
<keyword evidence="2" id="KW-0436">Ligase</keyword>
<evidence type="ECO:0000256" key="4">
    <source>
        <dbReference type="ARBA" id="ARBA00039009"/>
    </source>
</evidence>
<dbReference type="PANTHER" id="PTHR43201:SF5">
    <property type="entry name" value="MEDIUM-CHAIN ACYL-COA LIGASE ACSF2, MITOCHONDRIAL"/>
    <property type="match status" value="1"/>
</dbReference>
<evidence type="ECO:0000256" key="6">
    <source>
        <dbReference type="ARBA" id="ARBA00047319"/>
    </source>
</evidence>
<feature type="domain" description="AMP-dependent synthetase/ligase" evidence="8">
    <location>
        <begin position="46"/>
        <end position="436"/>
    </location>
</feature>
<dbReference type="Gene3D" id="3.30.300.30">
    <property type="match status" value="1"/>
</dbReference>
<evidence type="ECO:0000256" key="3">
    <source>
        <dbReference type="ARBA" id="ARBA00037247"/>
    </source>
</evidence>
<dbReference type="EC" id="6.2.1.2" evidence="4"/>
<dbReference type="InterPro" id="IPR025110">
    <property type="entry name" value="AMP-bd_C"/>
</dbReference>
<comment type="catalytic activity">
    <reaction evidence="6">
        <text>octanoate + ATP + CoA = octanoyl-CoA + AMP + diphosphate</text>
        <dbReference type="Rhea" id="RHEA:33631"/>
        <dbReference type="ChEBI" id="CHEBI:25646"/>
        <dbReference type="ChEBI" id="CHEBI:30616"/>
        <dbReference type="ChEBI" id="CHEBI:33019"/>
        <dbReference type="ChEBI" id="CHEBI:57287"/>
        <dbReference type="ChEBI" id="CHEBI:57386"/>
        <dbReference type="ChEBI" id="CHEBI:456215"/>
    </reaction>
</comment>
<dbReference type="InterPro" id="IPR042099">
    <property type="entry name" value="ANL_N_sf"/>
</dbReference>
<dbReference type="Pfam" id="PF00501">
    <property type="entry name" value="AMP-binding"/>
    <property type="match status" value="1"/>
</dbReference>
<dbReference type="EMBL" id="JAVRBK010000004">
    <property type="protein sequence ID" value="KAK5645289.1"/>
    <property type="molecule type" value="Genomic_DNA"/>
</dbReference>
<evidence type="ECO:0000313" key="10">
    <source>
        <dbReference type="EMBL" id="KAK5645289.1"/>
    </source>
</evidence>
<dbReference type="PROSITE" id="PS00455">
    <property type="entry name" value="AMP_BINDING"/>
    <property type="match status" value="1"/>
</dbReference>
<dbReference type="GO" id="GO:0006631">
    <property type="term" value="P:fatty acid metabolic process"/>
    <property type="evidence" value="ECO:0007669"/>
    <property type="project" value="TreeGrafter"/>
</dbReference>
<proteinExistence type="inferred from homology"/>
<dbReference type="Proteomes" id="UP001329430">
    <property type="component" value="Chromosome 4"/>
</dbReference>
<dbReference type="PANTHER" id="PTHR43201">
    <property type="entry name" value="ACYL-COA SYNTHETASE"/>
    <property type="match status" value="1"/>
</dbReference>
<accession>A0AAN7VKB0</accession>
<evidence type="ECO:0000259" key="8">
    <source>
        <dbReference type="Pfam" id="PF00501"/>
    </source>
</evidence>
<dbReference type="Pfam" id="PF13193">
    <property type="entry name" value="AMP-binding_C"/>
    <property type="match status" value="1"/>
</dbReference>